<organism evidence="2 3">
    <name type="scientific">Arabis nemorensis</name>
    <dbReference type="NCBI Taxonomy" id="586526"/>
    <lineage>
        <taxon>Eukaryota</taxon>
        <taxon>Viridiplantae</taxon>
        <taxon>Streptophyta</taxon>
        <taxon>Embryophyta</taxon>
        <taxon>Tracheophyta</taxon>
        <taxon>Spermatophyta</taxon>
        <taxon>Magnoliopsida</taxon>
        <taxon>eudicotyledons</taxon>
        <taxon>Gunneridae</taxon>
        <taxon>Pentapetalae</taxon>
        <taxon>rosids</taxon>
        <taxon>malvids</taxon>
        <taxon>Brassicales</taxon>
        <taxon>Brassicaceae</taxon>
        <taxon>Arabideae</taxon>
        <taxon>Arabis</taxon>
    </lineage>
</organism>
<dbReference type="EMBL" id="CABITT030000001">
    <property type="protein sequence ID" value="VVA90985.1"/>
    <property type="molecule type" value="Genomic_DNA"/>
</dbReference>
<dbReference type="GO" id="GO:0003729">
    <property type="term" value="F:mRNA binding"/>
    <property type="evidence" value="ECO:0007669"/>
    <property type="project" value="TreeGrafter"/>
</dbReference>
<dbReference type="PANTHER" id="PTHR32091">
    <property type="entry name" value="EUKARYOTIC TRANSLATION INITIATION FACTOR 4B"/>
    <property type="match status" value="1"/>
</dbReference>
<feature type="region of interest" description="Disordered" evidence="1">
    <location>
        <begin position="451"/>
        <end position="591"/>
    </location>
</feature>
<dbReference type="GO" id="GO:0003743">
    <property type="term" value="F:translation initiation factor activity"/>
    <property type="evidence" value="ECO:0007669"/>
    <property type="project" value="InterPro"/>
</dbReference>
<protein>
    <submittedName>
        <fullName evidence="2">Uncharacterized protein</fullName>
    </submittedName>
</protein>
<name>A0A565ANH6_9BRAS</name>
<dbReference type="AlphaFoldDB" id="A0A565ANH6"/>
<dbReference type="InterPro" id="IPR010433">
    <property type="entry name" value="EIF-4B_pln"/>
</dbReference>
<evidence type="ECO:0000313" key="2">
    <source>
        <dbReference type="EMBL" id="VVA90985.1"/>
    </source>
</evidence>
<evidence type="ECO:0000256" key="1">
    <source>
        <dbReference type="SAM" id="MobiDB-lite"/>
    </source>
</evidence>
<dbReference type="Proteomes" id="UP000489600">
    <property type="component" value="Unassembled WGS sequence"/>
</dbReference>
<sequence>MSKKKAAGSTMTLKDFHGGSIPSDLPLPSAPGVIPKITTDRPVFDRAPWGTSIGRPDQRTRPSSSHTIRNFDDKSLFLPHTANIGRNFNEDERKPLDGHSAPRRMVSDDVFRVANSRLEVKADSVLTGGRHSGWSGAAGPFPGKINDVTHSLTGTNNGENSVSGTHANIWSARKEVSVTNNESGQSPWTTQPAVSNLVHPGALEQVSSVRWQSKLLGPSQMGLDVVKHSEIESRGYKTNSPVLNQGDEPHGMRVERGLVAEDGIQGGKKFSREYEKIPGPTYLDVKEAKVVANSTNKPHPNYSDVRPAGHLVQPTAPSEVVERPKLNLLPRTKPLESVVEKPVNDAKLENGASNLVQRETGYATQKSMNNSKPGLSADEISNQPVERPKLYLKPVAQLLEQPEVTTEKERNAVFGGARPRELVLKERGIDETEHHKLEQPLDRMVLKPIERVPEHAVQRPLSSPRDLRTRKFDPKDGRSVSDIGRSENQRRNWRENDIKSSRQQQQTQEKTRHPSPETWRKPVLQKPESPDGMGIRHGKAASALELAQAYSPFSNPKSGSNSLNTSRNNQTQQQPFSRLVGSTTSRQINGY</sequence>
<reference evidence="2" key="1">
    <citation type="submission" date="2019-07" db="EMBL/GenBank/DDBJ databases">
        <authorList>
            <person name="Dittberner H."/>
        </authorList>
    </citation>
    <scope>NUCLEOTIDE SEQUENCE [LARGE SCALE GENOMIC DNA]</scope>
</reference>
<gene>
    <name evidence="2" type="ORF">ANE_LOCUS1430</name>
</gene>
<feature type="region of interest" description="Disordered" evidence="1">
    <location>
        <begin position="83"/>
        <end position="102"/>
    </location>
</feature>
<feature type="region of interest" description="Disordered" evidence="1">
    <location>
        <begin position="1"/>
        <end position="72"/>
    </location>
</feature>
<accession>A0A565ANH6</accession>
<feature type="compositionally biased region" description="Basic and acidic residues" evidence="1">
    <location>
        <begin position="88"/>
        <end position="97"/>
    </location>
</feature>
<dbReference type="OrthoDB" id="48651at2759"/>
<evidence type="ECO:0000313" key="3">
    <source>
        <dbReference type="Proteomes" id="UP000489600"/>
    </source>
</evidence>
<proteinExistence type="predicted"/>
<keyword evidence="3" id="KW-1185">Reference proteome</keyword>
<feature type="compositionally biased region" description="Basic and acidic residues" evidence="1">
    <location>
        <begin position="509"/>
        <end position="520"/>
    </location>
</feature>
<feature type="compositionally biased region" description="Polar residues" evidence="1">
    <location>
        <begin position="551"/>
        <end position="591"/>
    </location>
</feature>
<feature type="compositionally biased region" description="Basic and acidic residues" evidence="1">
    <location>
        <begin position="465"/>
        <end position="500"/>
    </location>
</feature>
<dbReference type="PANTHER" id="PTHR32091:SF4">
    <property type="entry name" value="OS07G0546100 PROTEIN"/>
    <property type="match status" value="1"/>
</dbReference>
<comment type="caution">
    <text evidence="2">The sequence shown here is derived from an EMBL/GenBank/DDBJ whole genome shotgun (WGS) entry which is preliminary data.</text>
</comment>